<keyword evidence="3" id="KW-0735">Signal-anchor</keyword>
<dbReference type="Proteomes" id="UP000054324">
    <property type="component" value="Unassembled WGS sequence"/>
</dbReference>
<dbReference type="GO" id="GO:0016020">
    <property type="term" value="C:membrane"/>
    <property type="evidence" value="ECO:0007669"/>
    <property type="project" value="UniProtKB-SubCell"/>
</dbReference>
<dbReference type="OrthoDB" id="411524at2759"/>
<dbReference type="RefSeq" id="XP_009166363.1">
    <property type="nucleotide sequence ID" value="XM_009168099.1"/>
</dbReference>
<keyword evidence="6" id="KW-0325">Glycoprotein</keyword>
<dbReference type="GO" id="GO:0015020">
    <property type="term" value="F:glucuronosyltransferase activity"/>
    <property type="evidence" value="ECO:0007669"/>
    <property type="project" value="TreeGrafter"/>
</dbReference>
<proteinExistence type="predicted"/>
<dbReference type="KEGG" id="ovi:T265_03580"/>
<dbReference type="CTD" id="20317767"/>
<name>A0A074ZVH6_OPIVI</name>
<organism evidence="7 8">
    <name type="scientific">Opisthorchis viverrini</name>
    <name type="common">Southeast Asian liver fluke</name>
    <dbReference type="NCBI Taxonomy" id="6198"/>
    <lineage>
        <taxon>Eukaryota</taxon>
        <taxon>Metazoa</taxon>
        <taxon>Spiralia</taxon>
        <taxon>Lophotrochozoa</taxon>
        <taxon>Platyhelminthes</taxon>
        <taxon>Trematoda</taxon>
        <taxon>Digenea</taxon>
        <taxon>Opisthorchiida</taxon>
        <taxon>Opisthorchiata</taxon>
        <taxon>Opisthorchiidae</taxon>
        <taxon>Opisthorchis</taxon>
    </lineage>
</organism>
<dbReference type="GeneID" id="20317767"/>
<keyword evidence="2" id="KW-0812">Transmembrane</keyword>
<dbReference type="SUPFAM" id="SSF53448">
    <property type="entry name" value="Nucleotide-diphospho-sugar transferases"/>
    <property type="match status" value="2"/>
</dbReference>
<keyword evidence="4" id="KW-1133">Transmembrane helix</keyword>
<dbReference type="AlphaFoldDB" id="A0A074ZVH6"/>
<dbReference type="Pfam" id="PF13896">
    <property type="entry name" value="Glyco_transf_49"/>
    <property type="match status" value="2"/>
</dbReference>
<dbReference type="InterPro" id="IPR029044">
    <property type="entry name" value="Nucleotide-diphossugar_trans"/>
</dbReference>
<keyword evidence="8" id="KW-1185">Reference proteome</keyword>
<dbReference type="InterPro" id="IPR051292">
    <property type="entry name" value="Xyl/GlcA_transferase"/>
</dbReference>
<comment type="subcellular location">
    <subcellularLocation>
        <location evidence="1">Membrane</location>
        <topology evidence="1">Single-pass type II membrane protein</topology>
    </subcellularLocation>
</comment>
<reference evidence="7 8" key="1">
    <citation type="submission" date="2013-11" db="EMBL/GenBank/DDBJ databases">
        <title>Opisthorchis viverrini - life in the bile duct.</title>
        <authorList>
            <person name="Young N.D."/>
            <person name="Nagarajan N."/>
            <person name="Lin S.J."/>
            <person name="Korhonen P.K."/>
            <person name="Jex A.R."/>
            <person name="Hall R.S."/>
            <person name="Safavi-Hemami H."/>
            <person name="Kaewkong W."/>
            <person name="Bertrand D."/>
            <person name="Gao S."/>
            <person name="Seet Q."/>
            <person name="Wongkham S."/>
            <person name="Teh B.T."/>
            <person name="Wongkham C."/>
            <person name="Intapan P.M."/>
            <person name="Maleewong W."/>
            <person name="Yang X."/>
            <person name="Hu M."/>
            <person name="Wang Z."/>
            <person name="Hofmann A."/>
            <person name="Sternberg P.W."/>
            <person name="Tan P."/>
            <person name="Wang J."/>
            <person name="Gasser R.B."/>
        </authorList>
    </citation>
    <scope>NUCLEOTIDE SEQUENCE [LARGE SCALE GENOMIC DNA]</scope>
</reference>
<dbReference type="GO" id="GO:0035269">
    <property type="term" value="P:protein O-linked glycosylation via mannose"/>
    <property type="evidence" value="ECO:0007669"/>
    <property type="project" value="TreeGrafter"/>
</dbReference>
<evidence type="ECO:0000256" key="1">
    <source>
        <dbReference type="ARBA" id="ARBA00004606"/>
    </source>
</evidence>
<protein>
    <submittedName>
        <fullName evidence="7">Uncharacterized protein</fullName>
    </submittedName>
</protein>
<sequence length="655" mass="75502">MDQTDANIFGKEKRLDRWKEVSWIPTTHYSGTFGLCKLLLPEILPATVEKVIGLVRNQSPWYLQGAQNTVWPALGYGYNTGVMLLHLQRMRLMRWKEAWQSVTKSTLQYLPHAPLADQFVGNSSPANDRFRPSWSSSGWRILQVTINLVFYLKPRQIHLPDTLLAYPHFVSSSLYFVPQDVINALLVQIPDAVNELACEWNVQLNSRAQPMHCPVHWPTVLNPSPSSINSHVGQLKIAHYNSPVKPELMNQAFSAEDESSPGDIGLRLRTNFVQQYRFFQNFDGLILKHRVRERRSANCESYETDEAQASLAGECSELISQVQIRHRIHPFYMHCELEPKAIPTKCAEGCVVDQDADVTLVSQLTFDRIHRVEEIAKRWEGPVSLALYVTDRDAAILVDFVSRSQLLVNRTNIGYHLVYVDGILYPINKLRNVAMQFAQTKFIFILDVDFIPSPNMYSELKTTIERQVRGPDKATQIERWCLVVPAFETFGEYVQLPETKEALLAQWAQNLVVPFRHEIWTAGHMATDYEKWKNMSDLYEQLISFQVFWSADYEPYIVIPRNVLQFDEHFVGFGWNKASFVMALDALGYRFLVLPNAFILHLPHPPSIEVLRFRSDSVYRSCVDKIKLDYITHLAKKHGVRALKYLDFRKDTVSP</sequence>
<dbReference type="Gene3D" id="3.90.550.10">
    <property type="entry name" value="Spore Coat Polysaccharide Biosynthesis Protein SpsA, Chain A"/>
    <property type="match status" value="1"/>
</dbReference>
<dbReference type="EMBL" id="KL596670">
    <property type="protein sequence ID" value="KER29887.1"/>
    <property type="molecule type" value="Genomic_DNA"/>
</dbReference>
<evidence type="ECO:0000313" key="8">
    <source>
        <dbReference type="Proteomes" id="UP000054324"/>
    </source>
</evidence>
<gene>
    <name evidence="7" type="ORF">T265_03580</name>
</gene>
<evidence type="ECO:0000256" key="6">
    <source>
        <dbReference type="ARBA" id="ARBA00023180"/>
    </source>
</evidence>
<evidence type="ECO:0000256" key="2">
    <source>
        <dbReference type="ARBA" id="ARBA00022692"/>
    </source>
</evidence>
<evidence type="ECO:0000256" key="3">
    <source>
        <dbReference type="ARBA" id="ARBA00022968"/>
    </source>
</evidence>
<dbReference type="PANTHER" id="PTHR12270">
    <property type="entry name" value="GLYCOSYLTRANSFERASE-RELATED"/>
    <property type="match status" value="1"/>
</dbReference>
<dbReference type="GO" id="GO:0042285">
    <property type="term" value="F:xylosyltransferase activity"/>
    <property type="evidence" value="ECO:0007669"/>
    <property type="project" value="TreeGrafter"/>
</dbReference>
<evidence type="ECO:0000256" key="5">
    <source>
        <dbReference type="ARBA" id="ARBA00023136"/>
    </source>
</evidence>
<evidence type="ECO:0000256" key="4">
    <source>
        <dbReference type="ARBA" id="ARBA00022989"/>
    </source>
</evidence>
<dbReference type="STRING" id="6198.A0A074ZVH6"/>
<keyword evidence="5" id="KW-0472">Membrane</keyword>
<evidence type="ECO:0000313" key="7">
    <source>
        <dbReference type="EMBL" id="KER29887.1"/>
    </source>
</evidence>
<accession>A0A074ZVH6</accession>
<dbReference type="PANTHER" id="PTHR12270:SF25">
    <property type="entry name" value="GLYCOSYLTRANSFERASE-LIKE PROTEIN LARGE"/>
    <property type="match status" value="1"/>
</dbReference>